<sequence length="266" mass="30707">MAFSSTHAVFEIPEIREMILLKVDMRTLLCMQRTCRSWLRTIKESLAIQKALFFTPIENTPDQEKAQNLLLAEAFPPLFQVINPLIPEDAFGYVYDNTFTTFDMLKDPSIGAAYLRPEASWRRMLVQQPPVRDFAVIMNTTGGYGYNHEYFKVPEDPRGFTDGLRMGDFFEALMFDDDLDYAIFRLKRVTWWKRTSQHGLSVLNQMGQLMGKTVDSDIVLTLRAHPGGSHDSEDQKIRDAIRAAYQVLGIQPRLFGKADQWSHFPW</sequence>
<evidence type="ECO:0000313" key="1">
    <source>
        <dbReference type="EMBL" id="GIJ83163.1"/>
    </source>
</evidence>
<dbReference type="GeneID" id="67000295"/>
<dbReference type="InterPro" id="IPR036047">
    <property type="entry name" value="F-box-like_dom_sf"/>
</dbReference>
<evidence type="ECO:0008006" key="3">
    <source>
        <dbReference type="Google" id="ProtNLM"/>
    </source>
</evidence>
<organism evidence="1 2">
    <name type="scientific">Aspergillus pseudoviridinutans</name>
    <dbReference type="NCBI Taxonomy" id="1517512"/>
    <lineage>
        <taxon>Eukaryota</taxon>
        <taxon>Fungi</taxon>
        <taxon>Dikarya</taxon>
        <taxon>Ascomycota</taxon>
        <taxon>Pezizomycotina</taxon>
        <taxon>Eurotiomycetes</taxon>
        <taxon>Eurotiomycetidae</taxon>
        <taxon>Eurotiales</taxon>
        <taxon>Aspergillaceae</taxon>
        <taxon>Aspergillus</taxon>
        <taxon>Aspergillus subgen. Fumigati</taxon>
    </lineage>
</organism>
<dbReference type="EMBL" id="BHVY01000001">
    <property type="protein sequence ID" value="GIJ83163.1"/>
    <property type="molecule type" value="Genomic_DNA"/>
</dbReference>
<name>A0A9P3B781_9EURO</name>
<comment type="caution">
    <text evidence="1">The sequence shown here is derived from an EMBL/GenBank/DDBJ whole genome shotgun (WGS) entry which is preliminary data.</text>
</comment>
<accession>A0A9P3B781</accession>
<dbReference type="RefSeq" id="XP_043153910.1">
    <property type="nucleotide sequence ID" value="XM_043297975.1"/>
</dbReference>
<evidence type="ECO:0000313" key="2">
    <source>
        <dbReference type="Proteomes" id="UP001043456"/>
    </source>
</evidence>
<reference evidence="1 2" key="1">
    <citation type="submission" date="2018-10" db="EMBL/GenBank/DDBJ databases">
        <title>Pan-genome distribution and transcriptional activeness of fungal secondary metabolism genes in Aspergillus section Fumigati.</title>
        <authorList>
            <person name="Takahashi H."/>
            <person name="Umemura M."/>
            <person name="Ninomiya A."/>
            <person name="Kusuya Y."/>
            <person name="Urayama S."/>
            <person name="Shimizu M."/>
            <person name="Watanabe A."/>
            <person name="Kamei K."/>
            <person name="Yaguchi T."/>
            <person name="Hagiwara D."/>
        </authorList>
    </citation>
    <scope>NUCLEOTIDE SEQUENCE [LARGE SCALE GENOMIC DNA]</scope>
    <source>
        <strain evidence="1 2">IFM 55266</strain>
    </source>
</reference>
<proteinExistence type="predicted"/>
<dbReference type="AlphaFoldDB" id="A0A9P3B781"/>
<keyword evidence="2" id="KW-1185">Reference proteome</keyword>
<gene>
    <name evidence="1" type="ORF">Asppvi_001682</name>
</gene>
<dbReference type="OrthoDB" id="3800738at2759"/>
<dbReference type="SUPFAM" id="SSF81383">
    <property type="entry name" value="F-box domain"/>
    <property type="match status" value="1"/>
</dbReference>
<dbReference type="CDD" id="cd09917">
    <property type="entry name" value="F-box_SF"/>
    <property type="match status" value="1"/>
</dbReference>
<dbReference type="Proteomes" id="UP001043456">
    <property type="component" value="Unassembled WGS sequence"/>
</dbReference>
<protein>
    <recommendedName>
        <fullName evidence="3">F-box domain-containing protein</fullName>
    </recommendedName>
</protein>